<keyword evidence="2" id="KW-1185">Reference proteome</keyword>
<gene>
    <name evidence="1" type="ORF">ASPTUDRAFT_367960</name>
</gene>
<sequence length="77" mass="8540">MGLMEVQLCLSTLDTAESAAYGQLSQPSRCQGWMRLLSQCYTTPFNLSPCQGGGRDAGVVYRMLLLERFNIAMTCRV</sequence>
<organism evidence="1 2">
    <name type="scientific">Aspergillus tubingensis (strain CBS 134.48)</name>
    <dbReference type="NCBI Taxonomy" id="767770"/>
    <lineage>
        <taxon>Eukaryota</taxon>
        <taxon>Fungi</taxon>
        <taxon>Dikarya</taxon>
        <taxon>Ascomycota</taxon>
        <taxon>Pezizomycotina</taxon>
        <taxon>Eurotiomycetes</taxon>
        <taxon>Eurotiomycetidae</taxon>
        <taxon>Eurotiales</taxon>
        <taxon>Aspergillaceae</taxon>
        <taxon>Aspergillus</taxon>
        <taxon>Aspergillus subgen. Circumdati</taxon>
    </lineage>
</organism>
<dbReference type="EMBL" id="KV878178">
    <property type="protein sequence ID" value="OJI89107.1"/>
    <property type="molecule type" value="Genomic_DNA"/>
</dbReference>
<evidence type="ECO:0000313" key="2">
    <source>
        <dbReference type="Proteomes" id="UP000184304"/>
    </source>
</evidence>
<accession>A0A1L9NIN1</accession>
<evidence type="ECO:0000313" key="1">
    <source>
        <dbReference type="EMBL" id="OJI89107.1"/>
    </source>
</evidence>
<reference evidence="2" key="1">
    <citation type="journal article" date="2017" name="Genome Biol.">
        <title>Comparative genomics reveals high biological diversity and specific adaptations in the industrially and medically important fungal genus Aspergillus.</title>
        <authorList>
            <person name="de Vries R.P."/>
            <person name="Riley R."/>
            <person name="Wiebenga A."/>
            <person name="Aguilar-Osorio G."/>
            <person name="Amillis S."/>
            <person name="Uchima C.A."/>
            <person name="Anderluh G."/>
            <person name="Asadollahi M."/>
            <person name="Askin M."/>
            <person name="Barry K."/>
            <person name="Battaglia E."/>
            <person name="Bayram O."/>
            <person name="Benocci T."/>
            <person name="Braus-Stromeyer S.A."/>
            <person name="Caldana C."/>
            <person name="Canovas D."/>
            <person name="Cerqueira G.C."/>
            <person name="Chen F."/>
            <person name="Chen W."/>
            <person name="Choi C."/>
            <person name="Clum A."/>
            <person name="Dos Santos R.A."/>
            <person name="Damasio A.R."/>
            <person name="Diallinas G."/>
            <person name="Emri T."/>
            <person name="Fekete E."/>
            <person name="Flipphi M."/>
            <person name="Freyberg S."/>
            <person name="Gallo A."/>
            <person name="Gournas C."/>
            <person name="Habgood R."/>
            <person name="Hainaut M."/>
            <person name="Harispe M.L."/>
            <person name="Henrissat B."/>
            <person name="Hilden K.S."/>
            <person name="Hope R."/>
            <person name="Hossain A."/>
            <person name="Karabika E."/>
            <person name="Karaffa L."/>
            <person name="Karanyi Z."/>
            <person name="Krasevec N."/>
            <person name="Kuo A."/>
            <person name="Kusch H."/>
            <person name="LaButti K."/>
            <person name="Lagendijk E.L."/>
            <person name="Lapidus A."/>
            <person name="Levasseur A."/>
            <person name="Lindquist E."/>
            <person name="Lipzen A."/>
            <person name="Logrieco A.F."/>
            <person name="MacCabe A."/>
            <person name="Maekelae M.R."/>
            <person name="Malavazi I."/>
            <person name="Melin P."/>
            <person name="Meyer V."/>
            <person name="Mielnichuk N."/>
            <person name="Miskei M."/>
            <person name="Molnar A.P."/>
            <person name="Mule G."/>
            <person name="Ngan C.Y."/>
            <person name="Orejas M."/>
            <person name="Orosz E."/>
            <person name="Ouedraogo J.P."/>
            <person name="Overkamp K.M."/>
            <person name="Park H.-S."/>
            <person name="Perrone G."/>
            <person name="Piumi F."/>
            <person name="Punt P.J."/>
            <person name="Ram A.F."/>
            <person name="Ramon A."/>
            <person name="Rauscher S."/>
            <person name="Record E."/>
            <person name="Riano-Pachon D.M."/>
            <person name="Robert V."/>
            <person name="Roehrig J."/>
            <person name="Ruller R."/>
            <person name="Salamov A."/>
            <person name="Salih N.S."/>
            <person name="Samson R.A."/>
            <person name="Sandor E."/>
            <person name="Sanguinetti M."/>
            <person name="Schuetze T."/>
            <person name="Sepcic K."/>
            <person name="Shelest E."/>
            <person name="Sherlock G."/>
            <person name="Sophianopoulou V."/>
            <person name="Squina F.M."/>
            <person name="Sun H."/>
            <person name="Susca A."/>
            <person name="Todd R.B."/>
            <person name="Tsang A."/>
            <person name="Unkles S.E."/>
            <person name="van de Wiele N."/>
            <person name="van Rossen-Uffink D."/>
            <person name="Oliveira J.V."/>
            <person name="Vesth T.C."/>
            <person name="Visser J."/>
            <person name="Yu J.-H."/>
            <person name="Zhou M."/>
            <person name="Andersen M.R."/>
            <person name="Archer D.B."/>
            <person name="Baker S.E."/>
            <person name="Benoit I."/>
            <person name="Brakhage A.A."/>
            <person name="Braus G.H."/>
            <person name="Fischer R."/>
            <person name="Frisvad J.C."/>
            <person name="Goldman G.H."/>
            <person name="Houbraken J."/>
            <person name="Oakley B."/>
            <person name="Pocsi I."/>
            <person name="Scazzocchio C."/>
            <person name="Seiboth B."/>
            <person name="vanKuyk P.A."/>
            <person name="Wortman J."/>
            <person name="Dyer P.S."/>
            <person name="Grigoriev I.V."/>
        </authorList>
    </citation>
    <scope>NUCLEOTIDE SEQUENCE [LARGE SCALE GENOMIC DNA]</scope>
    <source>
        <strain evidence="2">CBS 134.48</strain>
    </source>
</reference>
<proteinExistence type="predicted"/>
<protein>
    <submittedName>
        <fullName evidence="1">Uncharacterized protein</fullName>
    </submittedName>
</protein>
<dbReference type="Proteomes" id="UP000184304">
    <property type="component" value="Unassembled WGS sequence"/>
</dbReference>
<name>A0A1L9NIN1_ASPTC</name>
<dbReference type="VEuPathDB" id="FungiDB:ASPTUDRAFT_367960"/>
<dbReference type="AlphaFoldDB" id="A0A1L9NIN1"/>